<dbReference type="InterPro" id="IPR001623">
    <property type="entry name" value="DnaJ_domain"/>
</dbReference>
<keyword evidence="6" id="KW-0143">Chaperone</keyword>
<dbReference type="SMART" id="SM00271">
    <property type="entry name" value="DnaJ"/>
    <property type="match status" value="1"/>
</dbReference>
<accession>A0AA35J5C9</accession>
<comment type="subcellular location">
    <subcellularLocation>
        <location evidence="1">Mitochondrion inner membrane</location>
    </subcellularLocation>
</comment>
<dbReference type="EMBL" id="OX365909">
    <property type="protein sequence ID" value="CAI4049202.1"/>
    <property type="molecule type" value="Genomic_DNA"/>
</dbReference>
<keyword evidence="3" id="KW-0811">Translocation</keyword>
<proteinExistence type="predicted"/>
<gene>
    <name evidence="8" type="primary">SKDI14G0080</name>
    <name evidence="8" type="ORF">SKDI_14G0080</name>
</gene>
<evidence type="ECO:0000313" key="9">
    <source>
        <dbReference type="Proteomes" id="UP001162087"/>
    </source>
</evidence>
<name>A0AA35J5C9_SACK1</name>
<dbReference type="GeneID" id="80926498"/>
<sequence>MVFPIIIGLGVTMAALSVKSGLSAWAVFRTLSPLTIAKLNNIRIENPTEGYRDALKFRSSLIDEELRNRLNRYQGGFAPRMTEPEALLILDISSREINHLDEKLLKRKHRKAMVQNHPDKGGSPYMAAKINEAKELLEQSVLLRKR</sequence>
<dbReference type="Proteomes" id="UP001162087">
    <property type="component" value="Chromosome 14"/>
</dbReference>
<keyword evidence="3" id="KW-0653">Protein transport</keyword>
<evidence type="ECO:0000256" key="4">
    <source>
        <dbReference type="ARBA" id="ARBA00023128"/>
    </source>
</evidence>
<keyword evidence="3" id="KW-0813">Transport</keyword>
<reference evidence="8" key="1">
    <citation type="submission" date="2022-10" db="EMBL/GenBank/DDBJ databases">
        <authorList>
            <person name="Byrne P K."/>
        </authorList>
    </citation>
    <scope>NUCLEOTIDE SEQUENCE</scope>
    <source>
        <strain evidence="8">IFO1802</strain>
    </source>
</reference>
<dbReference type="Gene3D" id="1.10.287.110">
    <property type="entry name" value="DnaJ domain"/>
    <property type="match status" value="1"/>
</dbReference>
<dbReference type="CDD" id="cd06257">
    <property type="entry name" value="DnaJ"/>
    <property type="match status" value="1"/>
</dbReference>
<dbReference type="AlphaFoldDB" id="A0AA35J5C9"/>
<keyword evidence="5" id="KW-0472">Membrane</keyword>
<evidence type="ECO:0000256" key="6">
    <source>
        <dbReference type="ARBA" id="ARBA00023186"/>
    </source>
</evidence>
<dbReference type="FunFam" id="1.10.287.110:FF:000001">
    <property type="entry name" value="Import inner membrane translocase subunit tim14"/>
    <property type="match status" value="1"/>
</dbReference>
<evidence type="ECO:0000256" key="1">
    <source>
        <dbReference type="ARBA" id="ARBA00004273"/>
    </source>
</evidence>
<feature type="domain" description="J" evidence="7">
    <location>
        <begin position="85"/>
        <end position="146"/>
    </location>
</feature>
<evidence type="ECO:0000256" key="2">
    <source>
        <dbReference type="ARBA" id="ARBA00022792"/>
    </source>
</evidence>
<dbReference type="GO" id="GO:0030150">
    <property type="term" value="P:protein import into mitochondrial matrix"/>
    <property type="evidence" value="ECO:0007669"/>
    <property type="project" value="TreeGrafter"/>
</dbReference>
<dbReference type="PANTHER" id="PTHR12763">
    <property type="match status" value="1"/>
</dbReference>
<protein>
    <recommendedName>
        <fullName evidence="7">J domain-containing protein</fullName>
    </recommendedName>
</protein>
<keyword evidence="9" id="KW-1185">Reference proteome</keyword>
<evidence type="ECO:0000313" key="8">
    <source>
        <dbReference type="EMBL" id="CAI4049202.1"/>
    </source>
</evidence>
<dbReference type="RefSeq" id="XP_056084493.1">
    <property type="nucleotide sequence ID" value="XM_056230589.1"/>
</dbReference>
<dbReference type="PANTHER" id="PTHR12763:SF29">
    <property type="entry name" value="MITOCHONDRIAL DNAJ HOMOLOG 2"/>
    <property type="match status" value="1"/>
</dbReference>
<evidence type="ECO:0000259" key="7">
    <source>
        <dbReference type="PROSITE" id="PS50076"/>
    </source>
</evidence>
<dbReference type="PROSITE" id="PS50076">
    <property type="entry name" value="DNAJ_2"/>
    <property type="match status" value="1"/>
</dbReference>
<evidence type="ECO:0000256" key="3">
    <source>
        <dbReference type="ARBA" id="ARBA00023010"/>
    </source>
</evidence>
<dbReference type="GO" id="GO:0001671">
    <property type="term" value="F:ATPase activator activity"/>
    <property type="evidence" value="ECO:0007669"/>
    <property type="project" value="UniProtKB-ARBA"/>
</dbReference>
<dbReference type="SUPFAM" id="SSF46565">
    <property type="entry name" value="Chaperone J-domain"/>
    <property type="match status" value="1"/>
</dbReference>
<dbReference type="GO" id="GO:0001405">
    <property type="term" value="C:PAM complex, Tim23 associated import motor"/>
    <property type="evidence" value="ECO:0007669"/>
    <property type="project" value="TreeGrafter"/>
</dbReference>
<evidence type="ECO:0000256" key="5">
    <source>
        <dbReference type="ARBA" id="ARBA00023136"/>
    </source>
</evidence>
<dbReference type="InterPro" id="IPR036869">
    <property type="entry name" value="J_dom_sf"/>
</dbReference>
<organism evidence="8 9">
    <name type="scientific">Saccharomyces kudriavzevii (strain ATCC MYA-4449 / AS 2.2408 / CBS 8840 / NBRC 1802 / NCYC 2889)</name>
    <name type="common">Yeast</name>
    <dbReference type="NCBI Taxonomy" id="226230"/>
    <lineage>
        <taxon>Eukaryota</taxon>
        <taxon>Fungi</taxon>
        <taxon>Dikarya</taxon>
        <taxon>Ascomycota</taxon>
        <taxon>Saccharomycotina</taxon>
        <taxon>Saccharomycetes</taxon>
        <taxon>Saccharomycetales</taxon>
        <taxon>Saccharomycetaceae</taxon>
        <taxon>Saccharomyces</taxon>
    </lineage>
</organism>
<keyword evidence="4" id="KW-0496">Mitochondrion</keyword>
<keyword evidence="2" id="KW-0999">Mitochondrion inner membrane</keyword>